<dbReference type="GO" id="GO:0016780">
    <property type="term" value="F:phosphotransferase activity, for other substituted phosphate groups"/>
    <property type="evidence" value="ECO:0007669"/>
    <property type="project" value="TreeGrafter"/>
</dbReference>
<dbReference type="Pfam" id="PF02397">
    <property type="entry name" value="Bac_transf"/>
    <property type="match status" value="1"/>
</dbReference>
<comment type="similarity">
    <text evidence="1">Belongs to the bacterial sugar transferase family.</text>
</comment>
<sequence length="201" mass="22635">MYLKAGKRLIDISVSTIALLALLPALCLLLPALALANGGNPFFIQARPGRNEKIFWLVKLKTMNDRCAPDGHLLPDVDRLTPIGRLVRKTSLDELPQLWNVLKGEMSLIGPRPLLVEYLPLYTDRQRRRHSVRPGITGWAQVNGRNTLSWEKKFEYDIWYVTNRSLGLDCKIMAMTIQKVLKSDGISSASSVTMEKFKGTS</sequence>
<evidence type="ECO:0000313" key="4">
    <source>
        <dbReference type="Proteomes" id="UP000253383"/>
    </source>
</evidence>
<dbReference type="InterPro" id="IPR003362">
    <property type="entry name" value="Bact_transf"/>
</dbReference>
<organism evidence="3 4">
    <name type="scientific">Larkinella punicea</name>
    <dbReference type="NCBI Taxonomy" id="2315727"/>
    <lineage>
        <taxon>Bacteria</taxon>
        <taxon>Pseudomonadati</taxon>
        <taxon>Bacteroidota</taxon>
        <taxon>Cytophagia</taxon>
        <taxon>Cytophagales</taxon>
        <taxon>Spirosomataceae</taxon>
        <taxon>Larkinella</taxon>
    </lineage>
</organism>
<evidence type="ECO:0000256" key="1">
    <source>
        <dbReference type="ARBA" id="ARBA00006464"/>
    </source>
</evidence>
<evidence type="ECO:0000259" key="2">
    <source>
        <dbReference type="Pfam" id="PF02397"/>
    </source>
</evidence>
<keyword evidence="3" id="KW-0808">Transferase</keyword>
<dbReference type="AlphaFoldDB" id="A0A368JQP2"/>
<dbReference type="PANTHER" id="PTHR30576:SF8">
    <property type="entry name" value="UNDECAPRENYL-PHOSPHATE GALACTOSE PHOSPHOTRANSFERASE"/>
    <property type="match status" value="1"/>
</dbReference>
<name>A0A368JQP2_9BACT</name>
<gene>
    <name evidence="3" type="ORF">DUE52_16525</name>
</gene>
<dbReference type="EMBL" id="QOWE01000013">
    <property type="protein sequence ID" value="RCR68491.1"/>
    <property type="molecule type" value="Genomic_DNA"/>
</dbReference>
<dbReference type="PANTHER" id="PTHR30576">
    <property type="entry name" value="COLANIC BIOSYNTHESIS UDP-GLUCOSE LIPID CARRIER TRANSFERASE"/>
    <property type="match status" value="1"/>
</dbReference>
<keyword evidence="4" id="KW-1185">Reference proteome</keyword>
<accession>A0A368JQP2</accession>
<comment type="caution">
    <text evidence="3">The sequence shown here is derived from an EMBL/GenBank/DDBJ whole genome shotgun (WGS) entry which is preliminary data.</text>
</comment>
<feature type="domain" description="Bacterial sugar transferase" evidence="2">
    <location>
        <begin position="7"/>
        <end position="182"/>
    </location>
</feature>
<proteinExistence type="inferred from homology"/>
<reference evidence="3 4" key="1">
    <citation type="submission" date="2018-07" db="EMBL/GenBank/DDBJ databases">
        <title>Genome analysis of Larkinella rosea.</title>
        <authorList>
            <person name="Zhou Z."/>
            <person name="Wang G."/>
        </authorList>
    </citation>
    <scope>NUCLEOTIDE SEQUENCE [LARGE SCALE GENOMIC DNA]</scope>
    <source>
        <strain evidence="4">zzj9</strain>
    </source>
</reference>
<dbReference type="OrthoDB" id="9774190at2"/>
<dbReference type="RefSeq" id="WP_114407265.1">
    <property type="nucleotide sequence ID" value="NZ_QOWE01000013.1"/>
</dbReference>
<dbReference type="Proteomes" id="UP000253383">
    <property type="component" value="Unassembled WGS sequence"/>
</dbReference>
<evidence type="ECO:0000313" key="3">
    <source>
        <dbReference type="EMBL" id="RCR68491.1"/>
    </source>
</evidence>
<protein>
    <submittedName>
        <fullName evidence="3">Sugar transferase</fullName>
    </submittedName>
</protein>